<dbReference type="Proteomes" id="UP001523369">
    <property type="component" value="Unassembled WGS sequence"/>
</dbReference>
<keyword evidence="2" id="KW-0808">Transferase</keyword>
<dbReference type="SUPFAM" id="SSF53335">
    <property type="entry name" value="S-adenosyl-L-methionine-dependent methyltransferases"/>
    <property type="match status" value="1"/>
</dbReference>
<comment type="caution">
    <text evidence="2">The sequence shown here is derived from an EMBL/GenBank/DDBJ whole genome shotgun (WGS) entry which is preliminary data.</text>
</comment>
<dbReference type="RefSeq" id="WP_253240923.1">
    <property type="nucleotide sequence ID" value="NZ_JAMYJR010000033.1"/>
</dbReference>
<dbReference type="Pfam" id="PF08241">
    <property type="entry name" value="Methyltransf_11"/>
    <property type="match status" value="1"/>
</dbReference>
<accession>A0ABT1DVJ9</accession>
<evidence type="ECO:0000313" key="2">
    <source>
        <dbReference type="EMBL" id="MCO8274853.1"/>
    </source>
</evidence>
<protein>
    <submittedName>
        <fullName evidence="2">Class I SAM-dependent methyltransferase</fullName>
    </submittedName>
</protein>
<name>A0ABT1DVJ9_9ACTN</name>
<dbReference type="EMBL" id="JAMYJR010000033">
    <property type="protein sequence ID" value="MCO8274853.1"/>
    <property type="molecule type" value="Genomic_DNA"/>
</dbReference>
<gene>
    <name evidence="2" type="ORF">M1L60_30080</name>
</gene>
<proteinExistence type="predicted"/>
<dbReference type="InterPro" id="IPR052939">
    <property type="entry name" value="23S_rRNA_MeTrnsfrase_RlmA"/>
</dbReference>
<evidence type="ECO:0000259" key="1">
    <source>
        <dbReference type="Pfam" id="PF08241"/>
    </source>
</evidence>
<keyword evidence="3" id="KW-1185">Reference proteome</keyword>
<dbReference type="PANTHER" id="PTHR43460:SF1">
    <property type="entry name" value="METHYLTRANSFERASE TYPE 11 DOMAIN-CONTAINING PROTEIN"/>
    <property type="match status" value="1"/>
</dbReference>
<dbReference type="GO" id="GO:0032259">
    <property type="term" value="P:methylation"/>
    <property type="evidence" value="ECO:0007669"/>
    <property type="project" value="UniProtKB-KW"/>
</dbReference>
<dbReference type="PANTHER" id="PTHR43460">
    <property type="entry name" value="METHYLTRANSFERASE"/>
    <property type="match status" value="1"/>
</dbReference>
<dbReference type="GO" id="GO:0008168">
    <property type="term" value="F:methyltransferase activity"/>
    <property type="evidence" value="ECO:0007669"/>
    <property type="project" value="UniProtKB-KW"/>
</dbReference>
<dbReference type="Gene3D" id="3.40.50.150">
    <property type="entry name" value="Vaccinia Virus protein VP39"/>
    <property type="match status" value="1"/>
</dbReference>
<evidence type="ECO:0000313" key="3">
    <source>
        <dbReference type="Proteomes" id="UP001523369"/>
    </source>
</evidence>
<keyword evidence="2" id="KW-0489">Methyltransferase</keyword>
<feature type="domain" description="Methyltransferase type 11" evidence="1">
    <location>
        <begin position="51"/>
        <end position="135"/>
    </location>
</feature>
<dbReference type="InterPro" id="IPR013216">
    <property type="entry name" value="Methyltransf_11"/>
</dbReference>
<reference evidence="2 3" key="1">
    <citation type="submission" date="2022-06" db="EMBL/GenBank/DDBJ databases">
        <title>New Species of the Genus Actinoplanes, ActinopZanes ferrugineus.</title>
        <authorList>
            <person name="Ding P."/>
        </authorList>
    </citation>
    <scope>NUCLEOTIDE SEQUENCE [LARGE SCALE GENOMIC DNA]</scope>
    <source>
        <strain evidence="2 3">TRM88003</strain>
    </source>
</reference>
<sequence>MFEQLVTEASEAPVKGWDFAFLKGRAAGSDPTWSYPERARDLVRSSGSVLDTDTGGGEMLASLAPLPAGAVATEGWEPNVAVARDRLAPLGVEVRFAPGPELPVADRSVDAVLNRHGRLHPGEVARVLQPGGTLLTQQVGSDDCREINEALGAPEPYDTVWNAETAVAQLTAAGMTVLDVREEWPLFIFRDIGALVFQLRAVPWQVRDFTIARYEAPLRRIDARIGATGEFRVRSHRFLIQAAAS</sequence>
<organism evidence="2 3">
    <name type="scientific">Paractinoplanes aksuensis</name>
    <dbReference type="NCBI Taxonomy" id="2939490"/>
    <lineage>
        <taxon>Bacteria</taxon>
        <taxon>Bacillati</taxon>
        <taxon>Actinomycetota</taxon>
        <taxon>Actinomycetes</taxon>
        <taxon>Micromonosporales</taxon>
        <taxon>Micromonosporaceae</taxon>
        <taxon>Paractinoplanes</taxon>
    </lineage>
</organism>
<dbReference type="InterPro" id="IPR029063">
    <property type="entry name" value="SAM-dependent_MTases_sf"/>
</dbReference>